<protein>
    <submittedName>
        <fullName evidence="1">Uncharacterized protein</fullName>
    </submittedName>
</protein>
<comment type="caution">
    <text evidence="1">The sequence shown here is derived from an EMBL/GenBank/DDBJ whole genome shotgun (WGS) entry which is preliminary data.</text>
</comment>
<dbReference type="RefSeq" id="WP_212515911.1">
    <property type="nucleotide sequence ID" value="NZ_JAGSOH010000001.1"/>
</dbReference>
<sequence>MPLISDPRAVTIVAPELAPLEGLLDALAPLGTGDVFCAAPPEDPEEDDYSDYLDEYSFPYYTATVSDTVATFLIEIERADPSSAQTRYEVHVTDSGPGADRLRYRVAKVVLELTGGTAFGADGAPTDLAAPSQDPFGALW</sequence>
<keyword evidence="2" id="KW-1185">Reference proteome</keyword>
<accession>A0A941E444</accession>
<reference evidence="1" key="1">
    <citation type="submission" date="2021-04" db="EMBL/GenBank/DDBJ databases">
        <title>Genome based classification of Actinospica acidithermotolerans sp. nov., an actinobacterium isolated from an Indonesian hot spring.</title>
        <authorList>
            <person name="Kusuma A.B."/>
            <person name="Putra K.E."/>
            <person name="Nafisah S."/>
            <person name="Loh J."/>
            <person name="Nouioui I."/>
            <person name="Goodfellow M."/>
        </authorList>
    </citation>
    <scope>NUCLEOTIDE SEQUENCE</scope>
    <source>
        <strain evidence="1">MGRD01-02</strain>
    </source>
</reference>
<evidence type="ECO:0000313" key="1">
    <source>
        <dbReference type="EMBL" id="MBR7824761.1"/>
    </source>
</evidence>
<evidence type="ECO:0000313" key="2">
    <source>
        <dbReference type="Proteomes" id="UP000676325"/>
    </source>
</evidence>
<gene>
    <name evidence="1" type="ORF">KDK95_00455</name>
</gene>
<dbReference type="EMBL" id="JAGSOH010000001">
    <property type="protein sequence ID" value="MBR7824761.1"/>
    <property type="molecule type" value="Genomic_DNA"/>
</dbReference>
<dbReference type="AlphaFoldDB" id="A0A941E444"/>
<dbReference type="Proteomes" id="UP000676325">
    <property type="component" value="Unassembled WGS sequence"/>
</dbReference>
<organism evidence="1 2">
    <name type="scientific">Actinospica acidithermotolerans</name>
    <dbReference type="NCBI Taxonomy" id="2828514"/>
    <lineage>
        <taxon>Bacteria</taxon>
        <taxon>Bacillati</taxon>
        <taxon>Actinomycetota</taxon>
        <taxon>Actinomycetes</taxon>
        <taxon>Catenulisporales</taxon>
        <taxon>Actinospicaceae</taxon>
        <taxon>Actinospica</taxon>
    </lineage>
</organism>
<proteinExistence type="predicted"/>
<name>A0A941E444_9ACTN</name>